<keyword evidence="3" id="KW-0539">Nucleus</keyword>
<keyword evidence="2" id="KW-0804">Transcription</keyword>
<evidence type="ECO:0000256" key="3">
    <source>
        <dbReference type="PROSITE-ProRule" id="PRU00267"/>
    </source>
</evidence>
<evidence type="ECO:0000256" key="4">
    <source>
        <dbReference type="SAM" id="MobiDB-lite"/>
    </source>
</evidence>
<feature type="compositionally biased region" description="Gly residues" evidence="4">
    <location>
        <begin position="285"/>
        <end position="294"/>
    </location>
</feature>
<comment type="caution">
    <text evidence="6">The sequence shown here is derived from an EMBL/GenBank/DDBJ whole genome shotgun (WGS) entry which is preliminary data.</text>
</comment>
<feature type="region of interest" description="Disordered" evidence="4">
    <location>
        <begin position="111"/>
        <end position="177"/>
    </location>
</feature>
<evidence type="ECO:0000259" key="5">
    <source>
        <dbReference type="PROSITE" id="PS50118"/>
    </source>
</evidence>
<feature type="compositionally biased region" description="Low complexity" evidence="4">
    <location>
        <begin position="267"/>
        <end position="284"/>
    </location>
</feature>
<feature type="domain" description="HMG box" evidence="5">
    <location>
        <begin position="44"/>
        <end position="112"/>
    </location>
</feature>
<keyword evidence="1 3" id="KW-0238">DNA-binding</keyword>
<dbReference type="GO" id="GO:0030154">
    <property type="term" value="P:cell differentiation"/>
    <property type="evidence" value="ECO:0007669"/>
    <property type="project" value="TreeGrafter"/>
</dbReference>
<keyword evidence="7" id="KW-1185">Reference proteome</keyword>
<dbReference type="GO" id="GO:0005634">
    <property type="term" value="C:nucleus"/>
    <property type="evidence" value="ECO:0007669"/>
    <property type="project" value="UniProtKB-UniRule"/>
</dbReference>
<dbReference type="GO" id="GO:0001228">
    <property type="term" value="F:DNA-binding transcription activator activity, RNA polymerase II-specific"/>
    <property type="evidence" value="ECO:0007669"/>
    <property type="project" value="TreeGrafter"/>
</dbReference>
<dbReference type="Pfam" id="PF00505">
    <property type="entry name" value="HMG_box"/>
    <property type="match status" value="1"/>
</dbReference>
<feature type="compositionally biased region" description="Low complexity" evidence="4">
    <location>
        <begin position="295"/>
        <end position="309"/>
    </location>
</feature>
<feature type="compositionally biased region" description="Polar residues" evidence="4">
    <location>
        <begin position="164"/>
        <end position="177"/>
    </location>
</feature>
<accession>A0A8H6SQV8</accession>
<gene>
    <name evidence="6" type="ORF">HMN09_00840600</name>
</gene>
<proteinExistence type="predicted"/>
<feature type="compositionally biased region" description="Low complexity" evidence="4">
    <location>
        <begin position="208"/>
        <end position="218"/>
    </location>
</feature>
<feature type="compositionally biased region" description="Basic residues" evidence="4">
    <location>
        <begin position="114"/>
        <end position="125"/>
    </location>
</feature>
<dbReference type="InterPro" id="IPR009071">
    <property type="entry name" value="HMG_box_dom"/>
</dbReference>
<name>A0A8H6SQV8_MYCCL</name>
<dbReference type="SMART" id="SM00398">
    <property type="entry name" value="HMG"/>
    <property type="match status" value="1"/>
</dbReference>
<dbReference type="EMBL" id="JACAZE010000011">
    <property type="protein sequence ID" value="KAF7304385.1"/>
    <property type="molecule type" value="Genomic_DNA"/>
</dbReference>
<feature type="compositionally biased region" description="Pro residues" evidence="4">
    <location>
        <begin position="346"/>
        <end position="358"/>
    </location>
</feature>
<evidence type="ECO:0000256" key="1">
    <source>
        <dbReference type="ARBA" id="ARBA00023125"/>
    </source>
</evidence>
<dbReference type="Proteomes" id="UP000613580">
    <property type="component" value="Unassembled WGS sequence"/>
</dbReference>
<evidence type="ECO:0000313" key="6">
    <source>
        <dbReference type="EMBL" id="KAF7304385.1"/>
    </source>
</evidence>
<feature type="DNA-binding region" description="HMG box" evidence="3">
    <location>
        <begin position="44"/>
        <end position="112"/>
    </location>
</feature>
<sequence>MHTYNTNSPSDGDDGEEFTQKVEPGEDDADLALTSQTLNADGTPKRPMNAFMIFARRRRPQVSAENQSMRTGDISKILSAEWKSMPASEKQFYQNQAKLLKENFNAKYPDYVYKRRPNNSRKKRKPDASGAGATGVVRSGEGTDELESSPDAEDAPLPDRSNGFYGSSNHTSYGQSSYGHHPYNGYSGSAHAHHRSTSYPYHADSYRSSYDSAAPSSSNVPRLLSTPYYPPPPNPSSNHNSYDPVGSPHLGLRKAASNPGSGGPGGWSAPNGSSASSSSSSYPNGGSGSYGGFGASSTTNGSSNGYSHSPTPRYPPLPAPDSPGTRYSPFGGAGGSTGSSGGSGSPAPPPTSFPPPPTASSYGSSSHSNGGGSPGHSYASLVGVGLNGHSHNTPRSLVGSGGLGGLGGSGSSSSGPGGPGGPSDNGFFWRSTPAAVGGHHGGHGLGVDKLL</sequence>
<evidence type="ECO:0000313" key="7">
    <source>
        <dbReference type="Proteomes" id="UP000613580"/>
    </source>
</evidence>
<dbReference type="GO" id="GO:0000978">
    <property type="term" value="F:RNA polymerase II cis-regulatory region sequence-specific DNA binding"/>
    <property type="evidence" value="ECO:0007669"/>
    <property type="project" value="TreeGrafter"/>
</dbReference>
<feature type="compositionally biased region" description="Low complexity" evidence="4">
    <location>
        <begin position="359"/>
        <end position="368"/>
    </location>
</feature>
<feature type="compositionally biased region" description="Polar residues" evidence="4">
    <location>
        <begin position="1"/>
        <end position="10"/>
    </location>
</feature>
<feature type="compositionally biased region" description="Gly residues" evidence="4">
    <location>
        <begin position="331"/>
        <end position="344"/>
    </location>
</feature>
<reference evidence="6" key="1">
    <citation type="submission" date="2020-05" db="EMBL/GenBank/DDBJ databases">
        <title>Mycena genomes resolve the evolution of fungal bioluminescence.</title>
        <authorList>
            <person name="Tsai I.J."/>
        </authorList>
    </citation>
    <scope>NUCLEOTIDE SEQUENCE</scope>
    <source>
        <strain evidence="6">110903Hualien_Pintung</strain>
    </source>
</reference>
<dbReference type="SUPFAM" id="SSF47095">
    <property type="entry name" value="HMG-box"/>
    <property type="match status" value="1"/>
</dbReference>
<dbReference type="Gene3D" id="1.10.30.10">
    <property type="entry name" value="High mobility group box domain"/>
    <property type="match status" value="1"/>
</dbReference>
<feature type="region of interest" description="Disordered" evidence="4">
    <location>
        <begin position="1"/>
        <end position="28"/>
    </location>
</feature>
<feature type="region of interest" description="Disordered" evidence="4">
    <location>
        <begin position="208"/>
        <end position="451"/>
    </location>
</feature>
<dbReference type="PROSITE" id="PS50118">
    <property type="entry name" value="HMG_BOX_2"/>
    <property type="match status" value="1"/>
</dbReference>
<dbReference type="InterPro" id="IPR036910">
    <property type="entry name" value="HMG_box_dom_sf"/>
</dbReference>
<dbReference type="PANTHER" id="PTHR10270">
    <property type="entry name" value="SOX TRANSCRIPTION FACTOR"/>
    <property type="match status" value="1"/>
</dbReference>
<feature type="compositionally biased region" description="Acidic residues" evidence="4">
    <location>
        <begin position="142"/>
        <end position="156"/>
    </location>
</feature>
<dbReference type="PANTHER" id="PTHR10270:SF161">
    <property type="entry name" value="SEX-DETERMINING REGION Y PROTEIN"/>
    <property type="match status" value="1"/>
</dbReference>
<dbReference type="AlphaFoldDB" id="A0A8H6SQV8"/>
<protein>
    <submittedName>
        <fullName evidence="6">HMG box domain-containing protein</fullName>
    </submittedName>
</protein>
<feature type="compositionally biased region" description="Pro residues" evidence="4">
    <location>
        <begin position="312"/>
        <end position="321"/>
    </location>
</feature>
<dbReference type="OrthoDB" id="1919336at2759"/>
<feature type="compositionally biased region" description="Gly residues" evidence="4">
    <location>
        <begin position="399"/>
        <end position="423"/>
    </location>
</feature>
<organism evidence="6 7">
    <name type="scientific">Mycena chlorophos</name>
    <name type="common">Agaric fungus</name>
    <name type="synonym">Agaricus chlorophos</name>
    <dbReference type="NCBI Taxonomy" id="658473"/>
    <lineage>
        <taxon>Eukaryota</taxon>
        <taxon>Fungi</taxon>
        <taxon>Dikarya</taxon>
        <taxon>Basidiomycota</taxon>
        <taxon>Agaricomycotina</taxon>
        <taxon>Agaricomycetes</taxon>
        <taxon>Agaricomycetidae</taxon>
        <taxon>Agaricales</taxon>
        <taxon>Marasmiineae</taxon>
        <taxon>Mycenaceae</taxon>
        <taxon>Mycena</taxon>
    </lineage>
</organism>
<evidence type="ECO:0000256" key="2">
    <source>
        <dbReference type="ARBA" id="ARBA00023163"/>
    </source>
</evidence>
<dbReference type="InterPro" id="IPR050140">
    <property type="entry name" value="SRY-related_HMG-box_TF-like"/>
</dbReference>